<organism evidence="2 3">
    <name type="scientific">Desulfosporosinus lacus DSM 15449</name>
    <dbReference type="NCBI Taxonomy" id="1121420"/>
    <lineage>
        <taxon>Bacteria</taxon>
        <taxon>Bacillati</taxon>
        <taxon>Bacillota</taxon>
        <taxon>Clostridia</taxon>
        <taxon>Eubacteriales</taxon>
        <taxon>Desulfitobacteriaceae</taxon>
        <taxon>Desulfosporosinus</taxon>
    </lineage>
</organism>
<dbReference type="EMBL" id="FQXJ01000022">
    <property type="protein sequence ID" value="SHI68849.1"/>
    <property type="molecule type" value="Genomic_DNA"/>
</dbReference>
<dbReference type="STRING" id="1121420.SAMN02746098_04488"/>
<accession>A0A1M6D6L4</accession>
<dbReference type="Gene3D" id="3.40.630.30">
    <property type="match status" value="1"/>
</dbReference>
<reference evidence="3" key="1">
    <citation type="submission" date="2016-11" db="EMBL/GenBank/DDBJ databases">
        <authorList>
            <person name="Varghese N."/>
            <person name="Submissions S."/>
        </authorList>
    </citation>
    <scope>NUCLEOTIDE SEQUENCE [LARGE SCALE GENOMIC DNA]</scope>
    <source>
        <strain evidence="3">DSM 15449</strain>
    </source>
</reference>
<dbReference type="GO" id="GO:0016747">
    <property type="term" value="F:acyltransferase activity, transferring groups other than amino-acyl groups"/>
    <property type="evidence" value="ECO:0007669"/>
    <property type="project" value="InterPro"/>
</dbReference>
<evidence type="ECO:0000313" key="3">
    <source>
        <dbReference type="Proteomes" id="UP000183954"/>
    </source>
</evidence>
<dbReference type="AlphaFoldDB" id="A0A1M6D6L4"/>
<sequence>MEVVLRKYQDTDIPSMVKIWNHVVQEANAFPQIEQLSEEGAKILFDSQTFTGVATVENQVLGVYILHPNNIGRCGHIANASYAVSENYRGYHIGEKLVRHSMKVARESGFLLLQFNAVVSTNAGAIHLYEQMGFHRLGVIPKGYLLGNGNYENIIVYYIEL</sequence>
<gene>
    <name evidence="2" type="ORF">SAMN02746098_04488</name>
</gene>
<dbReference type="InterPro" id="IPR052742">
    <property type="entry name" value="Mito_N-acetyltransferase"/>
</dbReference>
<proteinExistence type="predicted"/>
<dbReference type="InterPro" id="IPR000182">
    <property type="entry name" value="GNAT_dom"/>
</dbReference>
<evidence type="ECO:0000259" key="1">
    <source>
        <dbReference type="PROSITE" id="PS51186"/>
    </source>
</evidence>
<dbReference type="GO" id="GO:0005840">
    <property type="term" value="C:ribosome"/>
    <property type="evidence" value="ECO:0007669"/>
    <property type="project" value="UniProtKB-KW"/>
</dbReference>
<dbReference type="PANTHER" id="PTHR43138:SF1">
    <property type="entry name" value="N-ACETYLTRANSFERASE ACA1"/>
    <property type="match status" value="1"/>
</dbReference>
<dbReference type="CDD" id="cd04301">
    <property type="entry name" value="NAT_SF"/>
    <property type="match status" value="1"/>
</dbReference>
<name>A0A1M6D6L4_9FIRM</name>
<dbReference type="InterPro" id="IPR016181">
    <property type="entry name" value="Acyl_CoA_acyltransferase"/>
</dbReference>
<dbReference type="PANTHER" id="PTHR43138">
    <property type="entry name" value="ACETYLTRANSFERASE, GNAT FAMILY"/>
    <property type="match status" value="1"/>
</dbReference>
<dbReference type="Proteomes" id="UP000183954">
    <property type="component" value="Unassembled WGS sequence"/>
</dbReference>
<keyword evidence="3" id="KW-1185">Reference proteome</keyword>
<dbReference type="PROSITE" id="PS51186">
    <property type="entry name" value="GNAT"/>
    <property type="match status" value="1"/>
</dbReference>
<evidence type="ECO:0000313" key="2">
    <source>
        <dbReference type="EMBL" id="SHI68849.1"/>
    </source>
</evidence>
<keyword evidence="2" id="KW-0687">Ribonucleoprotein</keyword>
<keyword evidence="2" id="KW-0689">Ribosomal protein</keyword>
<dbReference type="RefSeq" id="WP_073032333.1">
    <property type="nucleotide sequence ID" value="NZ_FQXJ01000022.1"/>
</dbReference>
<dbReference type="OrthoDB" id="948250at2"/>
<feature type="domain" description="N-acetyltransferase" evidence="1">
    <location>
        <begin position="3"/>
        <end position="161"/>
    </location>
</feature>
<dbReference type="Pfam" id="PF00583">
    <property type="entry name" value="Acetyltransf_1"/>
    <property type="match status" value="1"/>
</dbReference>
<dbReference type="SUPFAM" id="SSF55729">
    <property type="entry name" value="Acyl-CoA N-acyltransferases (Nat)"/>
    <property type="match status" value="1"/>
</dbReference>
<protein>
    <submittedName>
        <fullName evidence="2">Ribosomal protein S18 acetylase RimI</fullName>
    </submittedName>
</protein>